<keyword evidence="4" id="KW-0032">Aminotransferase</keyword>
<dbReference type="GO" id="GO:0004760">
    <property type="term" value="F:L-serine-pyruvate transaminase activity"/>
    <property type="evidence" value="ECO:0007669"/>
    <property type="project" value="TreeGrafter"/>
</dbReference>
<accession>A0AA35S1B1</accession>
<dbReference type="PANTHER" id="PTHR21152">
    <property type="entry name" value="AMINOTRANSFERASE CLASS V"/>
    <property type="match status" value="1"/>
</dbReference>
<gene>
    <name evidence="10" type="ORF">GBAR_LOCUS12179</name>
</gene>
<feature type="domain" description="Aminotransferase class V" evidence="9">
    <location>
        <begin position="101"/>
        <end position="283"/>
    </location>
</feature>
<protein>
    <recommendedName>
        <fullName evidence="3">alanine--glyoxylate transaminase</fullName>
        <ecNumber evidence="3">2.6.1.44</ecNumber>
    </recommendedName>
</protein>
<dbReference type="Gene3D" id="3.40.640.10">
    <property type="entry name" value="Type I PLP-dependent aspartate aminotransferase-like (Major domain)"/>
    <property type="match status" value="1"/>
</dbReference>
<dbReference type="SUPFAM" id="SSF53383">
    <property type="entry name" value="PLP-dependent transferases"/>
    <property type="match status" value="1"/>
</dbReference>
<dbReference type="Proteomes" id="UP001174909">
    <property type="component" value="Unassembled WGS sequence"/>
</dbReference>
<comment type="cofactor">
    <cofactor evidence="1 8">
        <name>pyridoxal 5'-phosphate</name>
        <dbReference type="ChEBI" id="CHEBI:597326"/>
    </cofactor>
</comment>
<comment type="caution">
    <text evidence="10">The sequence shown here is derived from an EMBL/GenBank/DDBJ whole genome shotgun (WGS) entry which is preliminary data.</text>
</comment>
<feature type="non-terminal residue" evidence="10">
    <location>
        <position position="1"/>
    </location>
</feature>
<evidence type="ECO:0000256" key="2">
    <source>
        <dbReference type="ARBA" id="ARBA00009236"/>
    </source>
</evidence>
<dbReference type="EMBL" id="CASHTH010001824">
    <property type="protein sequence ID" value="CAI8020356.1"/>
    <property type="molecule type" value="Genomic_DNA"/>
</dbReference>
<keyword evidence="6 8" id="KW-0663">Pyridoxal phosphate</keyword>
<dbReference type="GO" id="GO:0019265">
    <property type="term" value="P:glycine biosynthetic process, by transamination of glyoxylate"/>
    <property type="evidence" value="ECO:0007669"/>
    <property type="project" value="TreeGrafter"/>
</dbReference>
<evidence type="ECO:0000256" key="6">
    <source>
        <dbReference type="ARBA" id="ARBA00022898"/>
    </source>
</evidence>
<keyword evidence="5" id="KW-0808">Transferase</keyword>
<dbReference type="Pfam" id="PF00266">
    <property type="entry name" value="Aminotran_5"/>
    <property type="match status" value="1"/>
</dbReference>
<dbReference type="AlphaFoldDB" id="A0AA35S1B1"/>
<dbReference type="GO" id="GO:0008453">
    <property type="term" value="F:alanine-glyoxylate transaminase activity"/>
    <property type="evidence" value="ECO:0007669"/>
    <property type="project" value="UniProtKB-EC"/>
</dbReference>
<dbReference type="GO" id="GO:0005777">
    <property type="term" value="C:peroxisome"/>
    <property type="evidence" value="ECO:0007669"/>
    <property type="project" value="TreeGrafter"/>
</dbReference>
<evidence type="ECO:0000256" key="8">
    <source>
        <dbReference type="PIRSR" id="PIRSR000524-50"/>
    </source>
</evidence>
<dbReference type="InterPro" id="IPR024169">
    <property type="entry name" value="SP_NH2Trfase/AEP_transaminase"/>
</dbReference>
<dbReference type="InterPro" id="IPR015424">
    <property type="entry name" value="PyrdxlP-dep_Trfase"/>
</dbReference>
<dbReference type="InterPro" id="IPR015422">
    <property type="entry name" value="PyrdxlP-dep_Trfase_small"/>
</dbReference>
<evidence type="ECO:0000313" key="11">
    <source>
        <dbReference type="Proteomes" id="UP001174909"/>
    </source>
</evidence>
<name>A0AA35S1B1_GEOBA</name>
<proteinExistence type="inferred from homology"/>
<evidence type="ECO:0000256" key="1">
    <source>
        <dbReference type="ARBA" id="ARBA00001933"/>
    </source>
</evidence>
<feature type="binding site" evidence="7">
    <location>
        <position position="337"/>
    </location>
    <ligand>
        <name>substrate</name>
    </ligand>
</feature>
<dbReference type="NCBIfam" id="NF046070">
    <property type="entry name" value="PyrdoxPyrvTramin"/>
    <property type="match status" value="1"/>
</dbReference>
<evidence type="ECO:0000259" key="9">
    <source>
        <dbReference type="Pfam" id="PF00266"/>
    </source>
</evidence>
<dbReference type="FunFam" id="3.90.1150.10:FF:000031">
    <property type="entry name" value="Serine--glyoxylate aminotransferase"/>
    <property type="match status" value="1"/>
</dbReference>
<dbReference type="Gene3D" id="3.90.1150.10">
    <property type="entry name" value="Aspartate Aminotransferase, domain 1"/>
    <property type="match status" value="1"/>
</dbReference>
<keyword evidence="11" id="KW-1185">Reference proteome</keyword>
<comment type="similarity">
    <text evidence="2">Belongs to the class-V pyridoxal-phosphate-dependent aminotransferase family.</text>
</comment>
<dbReference type="EC" id="2.6.1.44" evidence="3"/>
<evidence type="ECO:0000256" key="5">
    <source>
        <dbReference type="ARBA" id="ARBA00022679"/>
    </source>
</evidence>
<evidence type="ECO:0000313" key="10">
    <source>
        <dbReference type="EMBL" id="CAI8020356.1"/>
    </source>
</evidence>
<reference evidence="10" key="1">
    <citation type="submission" date="2023-03" db="EMBL/GenBank/DDBJ databases">
        <authorList>
            <person name="Steffen K."/>
            <person name="Cardenas P."/>
        </authorList>
    </citation>
    <scope>NUCLEOTIDE SEQUENCE</scope>
</reference>
<sequence length="385" mass="40554">SPIITLSAGPVDAYPVVLRALSRPVTYDFDPSFQKFYESTVLKTAESLGTARPPVILQGEPVLGLEAAAAALIGADDVVLNLASGEYGKGFGFWAARHCRELVEIEVPYDDAIDPEAVSDMLKARPDIRILSVCHHDTPSGTVNPVREIGAICRAHDVLTIVDAVSSFGGMDVHPEDVNADIFVTSPSKCLGGSTGLCIVHVSERAWAKIDANPAAPTGSVLSLKDWRDAWRPDVLFPFTPSVSEIHALDAAVQNYLDEGPEAVWARHALTARACRAGVRAMGLDLWPVRESICADTATTVRVPAGLEDAAIRQEARRRYGVVFSAGRGSLLGKLVRIGHMGPVARPIYAVVAVTALGGAIAALGGRADVGAGVEAVLAAIDGAE</sequence>
<evidence type="ECO:0000256" key="7">
    <source>
        <dbReference type="PIRSR" id="PIRSR000524-1"/>
    </source>
</evidence>
<dbReference type="PANTHER" id="PTHR21152:SF24">
    <property type="entry name" value="ALANINE--GLYOXYLATE AMINOTRANSFERASE 1"/>
    <property type="match status" value="1"/>
</dbReference>
<evidence type="ECO:0000256" key="3">
    <source>
        <dbReference type="ARBA" id="ARBA00013049"/>
    </source>
</evidence>
<evidence type="ECO:0000256" key="4">
    <source>
        <dbReference type="ARBA" id="ARBA00022576"/>
    </source>
</evidence>
<dbReference type="InterPro" id="IPR000192">
    <property type="entry name" value="Aminotrans_V_dom"/>
</dbReference>
<dbReference type="PIRSF" id="PIRSF000524">
    <property type="entry name" value="SPT"/>
    <property type="match status" value="1"/>
</dbReference>
<organism evidence="10 11">
    <name type="scientific">Geodia barretti</name>
    <name type="common">Barrett's horny sponge</name>
    <dbReference type="NCBI Taxonomy" id="519541"/>
    <lineage>
        <taxon>Eukaryota</taxon>
        <taxon>Metazoa</taxon>
        <taxon>Porifera</taxon>
        <taxon>Demospongiae</taxon>
        <taxon>Heteroscleromorpha</taxon>
        <taxon>Tetractinellida</taxon>
        <taxon>Astrophorina</taxon>
        <taxon>Geodiidae</taxon>
        <taxon>Geodia</taxon>
    </lineage>
</organism>
<dbReference type="InterPro" id="IPR015421">
    <property type="entry name" value="PyrdxlP-dep_Trfase_major"/>
</dbReference>
<feature type="modified residue" description="N6-(pyridoxal phosphate)lysine" evidence="8">
    <location>
        <position position="189"/>
    </location>
</feature>